<dbReference type="Pfam" id="PF02519">
    <property type="entry name" value="Auxin_inducible"/>
    <property type="match status" value="1"/>
</dbReference>
<evidence type="ECO:0000313" key="3">
    <source>
        <dbReference type="EMBL" id="TYK12161.1"/>
    </source>
</evidence>
<organism evidence="3 5">
    <name type="scientific">Cucumis melo var. makuwa</name>
    <name type="common">Oriental melon</name>
    <dbReference type="NCBI Taxonomy" id="1194695"/>
    <lineage>
        <taxon>Eukaryota</taxon>
        <taxon>Viridiplantae</taxon>
        <taxon>Streptophyta</taxon>
        <taxon>Embryophyta</taxon>
        <taxon>Tracheophyta</taxon>
        <taxon>Spermatophyta</taxon>
        <taxon>Magnoliopsida</taxon>
        <taxon>eudicotyledons</taxon>
        <taxon>Gunneridae</taxon>
        <taxon>Pentapetalae</taxon>
        <taxon>rosids</taxon>
        <taxon>fabids</taxon>
        <taxon>Cucurbitales</taxon>
        <taxon>Cucurbitaceae</taxon>
        <taxon>Benincaseae</taxon>
        <taxon>Cucumis</taxon>
    </lineage>
</organism>
<evidence type="ECO:0000313" key="5">
    <source>
        <dbReference type="Proteomes" id="UP000321947"/>
    </source>
</evidence>
<dbReference type="STRING" id="1194695.A0A5D3CK22"/>
<name>A0A5D3CK22_CUCMM</name>
<dbReference type="Proteomes" id="UP000321393">
    <property type="component" value="Unassembled WGS sequence"/>
</dbReference>
<evidence type="ECO:0000313" key="2">
    <source>
        <dbReference type="EMBL" id="KAA0049714.1"/>
    </source>
</evidence>
<dbReference type="EMBL" id="SSTE01012063">
    <property type="protein sequence ID" value="KAA0049714.1"/>
    <property type="molecule type" value="Genomic_DNA"/>
</dbReference>
<dbReference type="PANTHER" id="PTHR31929">
    <property type="entry name" value="SAUR-LIKE AUXIN-RESPONSIVE PROTEIN FAMILY-RELATED"/>
    <property type="match status" value="1"/>
</dbReference>
<evidence type="ECO:0000256" key="1">
    <source>
        <dbReference type="ARBA" id="ARBA00006974"/>
    </source>
</evidence>
<dbReference type="OrthoDB" id="625231at2759"/>
<dbReference type="InterPro" id="IPR003676">
    <property type="entry name" value="SAUR_fam"/>
</dbReference>
<evidence type="ECO:0000313" key="4">
    <source>
        <dbReference type="Proteomes" id="UP000321393"/>
    </source>
</evidence>
<reference evidence="4 5" key="1">
    <citation type="submission" date="2019-08" db="EMBL/GenBank/DDBJ databases">
        <title>Draft genome sequences of two oriental melons (Cucumis melo L. var makuwa).</title>
        <authorList>
            <person name="Kwon S.-Y."/>
        </authorList>
    </citation>
    <scope>NUCLEOTIDE SEQUENCE [LARGE SCALE GENOMIC DNA]</scope>
    <source>
        <strain evidence="5">cv. Chang Bougi</strain>
        <strain evidence="4">cv. SW 3</strain>
        <tissue evidence="3">Leaf</tissue>
    </source>
</reference>
<accession>A0A5D3CK22</accession>
<sequence length="93" mass="10538">MGIPLPRIAIPKHYSRRIHQLSRTAVVPKGHLAVYVGQTEKKRFLVPVAYLSNPSFHNLLSQAEEEFGYDHPMGGLTFSCTEEIFFSHLARDS</sequence>
<dbReference type="AlphaFoldDB" id="A0A5D3CK22"/>
<gene>
    <name evidence="3" type="ORF">E5676_scaffold106G001010</name>
    <name evidence="2" type="ORF">E6C27_scaffold76G00580</name>
</gene>
<proteinExistence type="inferred from homology"/>
<comment type="caution">
    <text evidence="3">The sequence shown here is derived from an EMBL/GenBank/DDBJ whole genome shotgun (WGS) entry which is preliminary data.</text>
</comment>
<dbReference type="EMBL" id="SSTD01010321">
    <property type="protein sequence ID" value="TYK12161.1"/>
    <property type="molecule type" value="Genomic_DNA"/>
</dbReference>
<dbReference type="Proteomes" id="UP000321947">
    <property type="component" value="Unassembled WGS sequence"/>
</dbReference>
<dbReference type="GO" id="GO:0009733">
    <property type="term" value="P:response to auxin"/>
    <property type="evidence" value="ECO:0007669"/>
    <property type="project" value="InterPro"/>
</dbReference>
<comment type="similarity">
    <text evidence="1">Belongs to the ARG7 family.</text>
</comment>
<protein>
    <submittedName>
        <fullName evidence="3">Auxin responsive SAUR protein</fullName>
    </submittedName>
</protein>